<gene>
    <name evidence="2" type="ORF">FRC98_21145</name>
</gene>
<dbReference type="PROSITE" id="PS50883">
    <property type="entry name" value="EAL"/>
    <property type="match status" value="1"/>
</dbReference>
<dbReference type="Proteomes" id="UP000321412">
    <property type="component" value="Unassembled WGS sequence"/>
</dbReference>
<evidence type="ECO:0000259" key="1">
    <source>
        <dbReference type="PROSITE" id="PS50883"/>
    </source>
</evidence>
<keyword evidence="3" id="KW-1185">Reference proteome</keyword>
<dbReference type="InterPro" id="IPR035919">
    <property type="entry name" value="EAL_sf"/>
</dbReference>
<evidence type="ECO:0000313" key="2">
    <source>
        <dbReference type="EMBL" id="TXD31921.1"/>
    </source>
</evidence>
<dbReference type="AlphaFoldDB" id="A0A5C6X5R2"/>
<dbReference type="InterPro" id="IPR001633">
    <property type="entry name" value="EAL_dom"/>
</dbReference>
<organism evidence="2 3">
    <name type="scientific">Lujinxingia vulgaris</name>
    <dbReference type="NCBI Taxonomy" id="2600176"/>
    <lineage>
        <taxon>Bacteria</taxon>
        <taxon>Deltaproteobacteria</taxon>
        <taxon>Bradymonadales</taxon>
        <taxon>Lujinxingiaceae</taxon>
        <taxon>Lujinxingia</taxon>
    </lineage>
</organism>
<sequence length="169" mass="18539">KAELASALDQAYPDFLLLDLSLGDSDAVEIFQMLSQRSFIGRTILMSGHGAPVLEHARRIGQRSGIMIGGILRKPFRQQDLRDLLSSKPAPARSDETEATSSGEPALLQEALRGQWLEFWYQPKIDLETLDVVGAESLARIRHPERGVLAPAVFLPEAGTDALHALTLQ</sequence>
<feature type="non-terminal residue" evidence="2">
    <location>
        <position position="1"/>
    </location>
</feature>
<dbReference type="InterPro" id="IPR011006">
    <property type="entry name" value="CheY-like_superfamily"/>
</dbReference>
<dbReference type="PANTHER" id="PTHR33121">
    <property type="entry name" value="CYCLIC DI-GMP PHOSPHODIESTERASE PDEF"/>
    <property type="match status" value="1"/>
</dbReference>
<dbReference type="SUPFAM" id="SSF52172">
    <property type="entry name" value="CheY-like"/>
    <property type="match status" value="1"/>
</dbReference>
<protein>
    <submittedName>
        <fullName evidence="2">EAL domain-containing protein</fullName>
    </submittedName>
</protein>
<feature type="non-terminal residue" evidence="2">
    <location>
        <position position="169"/>
    </location>
</feature>
<dbReference type="Gene3D" id="3.40.50.2300">
    <property type="match status" value="1"/>
</dbReference>
<dbReference type="GO" id="GO:0071111">
    <property type="term" value="F:cyclic-guanylate-specific phosphodiesterase activity"/>
    <property type="evidence" value="ECO:0007669"/>
    <property type="project" value="InterPro"/>
</dbReference>
<dbReference type="SUPFAM" id="SSF141868">
    <property type="entry name" value="EAL domain-like"/>
    <property type="match status" value="1"/>
</dbReference>
<dbReference type="Gene3D" id="3.20.20.450">
    <property type="entry name" value="EAL domain"/>
    <property type="match status" value="1"/>
</dbReference>
<dbReference type="EMBL" id="VOSM01000114">
    <property type="protein sequence ID" value="TXD31921.1"/>
    <property type="molecule type" value="Genomic_DNA"/>
</dbReference>
<dbReference type="InterPro" id="IPR050706">
    <property type="entry name" value="Cyclic-di-GMP_PDE-like"/>
</dbReference>
<feature type="domain" description="EAL" evidence="1">
    <location>
        <begin position="101"/>
        <end position="169"/>
    </location>
</feature>
<comment type="caution">
    <text evidence="2">The sequence shown here is derived from an EMBL/GenBank/DDBJ whole genome shotgun (WGS) entry which is preliminary data.</text>
</comment>
<reference evidence="2 3" key="1">
    <citation type="submission" date="2019-08" db="EMBL/GenBank/DDBJ databases">
        <title>Bradymonadales sp. TMQ4.</title>
        <authorList>
            <person name="Liang Q."/>
        </authorList>
    </citation>
    <scope>NUCLEOTIDE SEQUENCE [LARGE SCALE GENOMIC DNA]</scope>
    <source>
        <strain evidence="2 3">TMQ4</strain>
    </source>
</reference>
<dbReference type="Pfam" id="PF00563">
    <property type="entry name" value="EAL"/>
    <property type="match status" value="1"/>
</dbReference>
<name>A0A5C6X5R2_9DELT</name>
<accession>A0A5C6X5R2</accession>
<proteinExistence type="predicted"/>
<dbReference type="PANTHER" id="PTHR33121:SF70">
    <property type="entry name" value="SIGNALING PROTEIN YKOW"/>
    <property type="match status" value="1"/>
</dbReference>
<dbReference type="RefSeq" id="WP_146983530.1">
    <property type="nucleotide sequence ID" value="NZ_VOSM01000114.1"/>
</dbReference>
<dbReference type="OrthoDB" id="8553030at2"/>
<evidence type="ECO:0000313" key="3">
    <source>
        <dbReference type="Proteomes" id="UP000321412"/>
    </source>
</evidence>